<protein>
    <submittedName>
        <fullName evidence="1">Uncharacterized protein</fullName>
    </submittedName>
</protein>
<sequence length="180" mass="20941">MLTNTLSQKSGNSRVKTGEARTKANSCVVTLGWLDVFRAEIESVLQLKLQKRPRGSEVLSAYLRQCNEPPWTSYFIRYKDIIDDQWGKSHFNWKVGASNYHILRTGCYPYIKYHCTKRSHQDLTIEDKFFRFIKCINLGLPCLAYGIAAVYLIQHVEMVDVNNQQVPIFFLYEEDKGSLY</sequence>
<gene>
    <name evidence="1" type="ORF">CLODIP_2_CD10467</name>
</gene>
<reference evidence="1 2" key="1">
    <citation type="submission" date="2020-04" db="EMBL/GenBank/DDBJ databases">
        <authorList>
            <person name="Alioto T."/>
            <person name="Alioto T."/>
            <person name="Gomez Garrido J."/>
        </authorList>
    </citation>
    <scope>NUCLEOTIDE SEQUENCE [LARGE SCALE GENOMIC DNA]</scope>
</reference>
<evidence type="ECO:0000313" key="1">
    <source>
        <dbReference type="EMBL" id="CAB3378223.1"/>
    </source>
</evidence>
<comment type="caution">
    <text evidence="1">The sequence shown here is derived from an EMBL/GenBank/DDBJ whole genome shotgun (WGS) entry which is preliminary data.</text>
</comment>
<dbReference type="PANTHER" id="PTHR34651">
    <property type="entry name" value="SIMILAR TO ENSANGP00000021391"/>
    <property type="match status" value="1"/>
</dbReference>
<evidence type="ECO:0000313" key="2">
    <source>
        <dbReference type="Proteomes" id="UP000494165"/>
    </source>
</evidence>
<dbReference type="OrthoDB" id="9970237at2759"/>
<keyword evidence="2" id="KW-1185">Reference proteome</keyword>
<name>A0A8S1DJR2_9INSE</name>
<dbReference type="InterPro" id="IPR029245">
    <property type="entry name" value="DUF4528"/>
</dbReference>
<accession>A0A8S1DJR2</accession>
<dbReference type="Pfam" id="PF15031">
    <property type="entry name" value="DUF4528"/>
    <property type="match status" value="1"/>
</dbReference>
<proteinExistence type="predicted"/>
<organism evidence="1 2">
    <name type="scientific">Cloeon dipterum</name>
    <dbReference type="NCBI Taxonomy" id="197152"/>
    <lineage>
        <taxon>Eukaryota</taxon>
        <taxon>Metazoa</taxon>
        <taxon>Ecdysozoa</taxon>
        <taxon>Arthropoda</taxon>
        <taxon>Hexapoda</taxon>
        <taxon>Insecta</taxon>
        <taxon>Pterygota</taxon>
        <taxon>Palaeoptera</taxon>
        <taxon>Ephemeroptera</taxon>
        <taxon>Pisciforma</taxon>
        <taxon>Baetidae</taxon>
        <taxon>Cloeon</taxon>
    </lineage>
</organism>
<dbReference type="PANTHER" id="PTHR34651:SF1">
    <property type="entry name" value="SIMILAR TO ENSANGP00000021391"/>
    <property type="match status" value="1"/>
</dbReference>
<dbReference type="EMBL" id="CADEPI010000160">
    <property type="protein sequence ID" value="CAB3378223.1"/>
    <property type="molecule type" value="Genomic_DNA"/>
</dbReference>
<dbReference type="Proteomes" id="UP000494165">
    <property type="component" value="Unassembled WGS sequence"/>
</dbReference>
<dbReference type="AlphaFoldDB" id="A0A8S1DJR2"/>